<evidence type="ECO:0000256" key="9">
    <source>
        <dbReference type="ARBA" id="ARBA00023170"/>
    </source>
</evidence>
<feature type="signal peptide" evidence="13">
    <location>
        <begin position="1"/>
        <end position="23"/>
    </location>
</feature>
<feature type="compositionally biased region" description="Gly residues" evidence="12">
    <location>
        <begin position="296"/>
        <end position="307"/>
    </location>
</feature>
<dbReference type="GO" id="GO:0005886">
    <property type="term" value="C:plasma membrane"/>
    <property type="evidence" value="ECO:0007669"/>
    <property type="project" value="UniProtKB-SubCell"/>
</dbReference>
<feature type="compositionally biased region" description="Low complexity" evidence="12">
    <location>
        <begin position="317"/>
        <end position="326"/>
    </location>
</feature>
<dbReference type="GO" id="GO:0012505">
    <property type="term" value="C:endomembrane system"/>
    <property type="evidence" value="ECO:0007669"/>
    <property type="project" value="UniProtKB-SubCell"/>
</dbReference>
<feature type="chain" id="PRO_5008628654" description="Leucine-rich repeat-containing N-terminal plant-type domain-containing protein" evidence="13">
    <location>
        <begin position="24"/>
        <end position="829"/>
    </location>
</feature>
<keyword evidence="7" id="KW-1133">Transmembrane helix</keyword>
<dbReference type="STRING" id="1331196.A0A1B9IHB7"/>
<keyword evidence="6" id="KW-0677">Repeat</keyword>
<organism evidence="14 15">
    <name type="scientific">Kwoniella mangroviensis CBS 10435</name>
    <dbReference type="NCBI Taxonomy" id="1331196"/>
    <lineage>
        <taxon>Eukaryota</taxon>
        <taxon>Fungi</taxon>
        <taxon>Dikarya</taxon>
        <taxon>Basidiomycota</taxon>
        <taxon>Agaricomycotina</taxon>
        <taxon>Tremellomycetes</taxon>
        <taxon>Tremellales</taxon>
        <taxon>Cryptococcaceae</taxon>
        <taxon>Kwoniella</taxon>
    </lineage>
</organism>
<name>A0A1B9IHB7_9TREE</name>
<evidence type="ECO:0000313" key="14">
    <source>
        <dbReference type="EMBL" id="OCF54925.1"/>
    </source>
</evidence>
<dbReference type="SMART" id="SM00369">
    <property type="entry name" value="LRR_TYP"/>
    <property type="match status" value="3"/>
</dbReference>
<keyword evidence="9" id="KW-0675">Receptor</keyword>
<evidence type="ECO:0000256" key="13">
    <source>
        <dbReference type="SAM" id="SignalP"/>
    </source>
</evidence>
<keyword evidence="10" id="KW-0325">Glycoprotein</keyword>
<proteinExistence type="predicted"/>
<dbReference type="InterPro" id="IPR001611">
    <property type="entry name" value="Leu-rich_rpt"/>
</dbReference>
<dbReference type="InterPro" id="IPR003591">
    <property type="entry name" value="Leu-rich_rpt_typical-subtyp"/>
</dbReference>
<evidence type="ECO:0000256" key="3">
    <source>
        <dbReference type="ARBA" id="ARBA00022614"/>
    </source>
</evidence>
<evidence type="ECO:0000256" key="11">
    <source>
        <dbReference type="ARBA" id="ARBA00037847"/>
    </source>
</evidence>
<keyword evidence="15" id="KW-1185">Reference proteome</keyword>
<accession>A0A1B9IHB7</accession>
<evidence type="ECO:0000256" key="8">
    <source>
        <dbReference type="ARBA" id="ARBA00023136"/>
    </source>
</evidence>
<evidence type="ECO:0000256" key="2">
    <source>
        <dbReference type="ARBA" id="ARBA00022475"/>
    </source>
</evidence>
<keyword evidence="3" id="KW-0433">Leucine-rich repeat</keyword>
<feature type="region of interest" description="Disordered" evidence="12">
    <location>
        <begin position="217"/>
        <end position="358"/>
    </location>
</feature>
<sequence>MQLPLHTLFTILLFLTLQSPISAFLNLSFLSPSPRAIGTSFKADKPSLPKRHLSSSRRITKPKRFGYFSFSRHPKSLPDWDPLEGVEGVLIHRGIPYQAVTALKAESMAIDRHPNDDAAEDEDKEGELEERDDDDDDDAEEFMLEDCEKRQENINLGTIPQEELNLAQSQEGIENNDQLNVDDSTDEGITRKHNDKILWSGLESLLPLEKGILKKRHSFQSGGGRNYHLGDEGDEGDYGSGRGRKGYGKHANEYDGGGGSGRGRHSSQDQGGWNDSPQSHRGGNMNGKGRPSSGGWHRGGSGGGGDGKYQEDWERPYSSSSNNHHGYGSGRNDDDGNEGWHHGDGSGSKGNGNGNGKWDDGQYHTWKYNSNTDSDWNHHPSSSDWNDHPWHSPSNPKAESDHGFSSQSSSNDHRSDCMNLANFYKLAQQNGGEWLRHNGWSSTATNGDEVGDCCEWYGVTCDPISRRVTALNLRRNGLEGNLARSLFNLDALMRLDLSQNTLSTLPDKFDSLPRLTHMNISSSSIPSSIPSSISTSASLINLDLSNNELVGNVHLSASMLKSVDLSNNRLTSFSISPNGMNTLSKVVLSNNEFRGELPDLSGLRSLQSLDLSYNNTGPLFDISNLTNLTRLDVRSNQLTGSFAALPPSIQSLYLSSNQFTGPIPSLPSPKGLTSCYVLPNNFSPCPSKEDLSDPNTLASKCHLKTCGLQQPTTTVSSSSTSGGGTGATIDASRVSVTTLPNSQKGIPVNPLPGENLNNSQNGGRPVAGVSSNEWQGLKSKNQANQLPQTQRLGSNKLNSNGSNTMNTQGQYTIVVGLFVSYVLFHFGVL</sequence>
<dbReference type="InterPro" id="IPR032675">
    <property type="entry name" value="LRR_dom_sf"/>
</dbReference>
<evidence type="ECO:0000256" key="12">
    <source>
        <dbReference type="SAM" id="MobiDB-lite"/>
    </source>
</evidence>
<gene>
    <name evidence="14" type="ORF">L486_07581</name>
</gene>
<dbReference type="OrthoDB" id="2565197at2759"/>
<feature type="region of interest" description="Disordered" evidence="12">
    <location>
        <begin position="740"/>
        <end position="803"/>
    </location>
</feature>
<protein>
    <recommendedName>
        <fullName evidence="16">Leucine-rich repeat-containing N-terminal plant-type domain-containing protein</fullName>
    </recommendedName>
</protein>
<feature type="compositionally biased region" description="Low complexity" evidence="12">
    <location>
        <begin position="792"/>
        <end position="803"/>
    </location>
</feature>
<feature type="compositionally biased region" description="Polar residues" evidence="12">
    <location>
        <begin position="375"/>
        <end position="384"/>
    </location>
</feature>
<feature type="compositionally biased region" description="Basic and acidic residues" evidence="12">
    <location>
        <begin position="331"/>
        <end position="344"/>
    </location>
</feature>
<dbReference type="Pfam" id="PF00560">
    <property type="entry name" value="LRR_1"/>
    <property type="match status" value="1"/>
</dbReference>
<comment type="subcellular location">
    <subcellularLocation>
        <location evidence="1">Cell membrane</location>
    </subcellularLocation>
    <subcellularLocation>
        <location evidence="11">Endomembrane system</location>
        <topology evidence="11">Single-pass membrane protein</topology>
    </subcellularLocation>
</comment>
<keyword evidence="4" id="KW-0812">Transmembrane</keyword>
<feature type="region of interest" description="Disordered" evidence="12">
    <location>
        <begin position="108"/>
        <end position="138"/>
    </location>
</feature>
<evidence type="ECO:0000256" key="1">
    <source>
        <dbReference type="ARBA" id="ARBA00004236"/>
    </source>
</evidence>
<feature type="compositionally biased region" description="Polar residues" evidence="12">
    <location>
        <begin position="769"/>
        <end position="791"/>
    </location>
</feature>
<dbReference type="PANTHER" id="PTHR48052">
    <property type="entry name" value="UNNAMED PRODUCT"/>
    <property type="match status" value="1"/>
</dbReference>
<evidence type="ECO:0000313" key="15">
    <source>
        <dbReference type="Proteomes" id="UP000092583"/>
    </source>
</evidence>
<dbReference type="EMBL" id="KI669468">
    <property type="protein sequence ID" value="OCF54925.1"/>
    <property type="molecule type" value="Genomic_DNA"/>
</dbReference>
<dbReference type="SUPFAM" id="SSF52058">
    <property type="entry name" value="L domain-like"/>
    <property type="match status" value="1"/>
</dbReference>
<keyword evidence="2" id="KW-1003">Cell membrane</keyword>
<dbReference type="Proteomes" id="UP000092583">
    <property type="component" value="Unassembled WGS sequence"/>
</dbReference>
<reference evidence="15" key="2">
    <citation type="submission" date="2013-12" db="EMBL/GenBank/DDBJ databases">
        <title>Evolution of pathogenesis and genome organization in the Tremellales.</title>
        <authorList>
            <person name="Cuomo C."/>
            <person name="Litvintseva A."/>
            <person name="Heitman J."/>
            <person name="Chen Y."/>
            <person name="Sun S."/>
            <person name="Springer D."/>
            <person name="Dromer F."/>
            <person name="Young S."/>
            <person name="Zeng Q."/>
            <person name="Chapman S."/>
            <person name="Gujja S."/>
            <person name="Saif S."/>
            <person name="Birren B."/>
        </authorList>
    </citation>
    <scope>NUCLEOTIDE SEQUENCE [LARGE SCALE GENOMIC DNA]</scope>
    <source>
        <strain evidence="15">CBS 10435</strain>
    </source>
</reference>
<dbReference type="Pfam" id="PF13855">
    <property type="entry name" value="LRR_8"/>
    <property type="match status" value="1"/>
</dbReference>
<feature type="compositionally biased region" description="Acidic residues" evidence="12">
    <location>
        <begin position="117"/>
        <end position="138"/>
    </location>
</feature>
<dbReference type="Gene3D" id="3.80.10.10">
    <property type="entry name" value="Ribonuclease Inhibitor"/>
    <property type="match status" value="2"/>
</dbReference>
<evidence type="ECO:0000256" key="10">
    <source>
        <dbReference type="ARBA" id="ARBA00023180"/>
    </source>
</evidence>
<keyword evidence="8" id="KW-0472">Membrane</keyword>
<dbReference type="Pfam" id="PF13516">
    <property type="entry name" value="LRR_6"/>
    <property type="match status" value="1"/>
</dbReference>
<evidence type="ECO:0000256" key="7">
    <source>
        <dbReference type="ARBA" id="ARBA00022989"/>
    </source>
</evidence>
<evidence type="ECO:0000256" key="4">
    <source>
        <dbReference type="ARBA" id="ARBA00022692"/>
    </source>
</evidence>
<evidence type="ECO:0000256" key="5">
    <source>
        <dbReference type="ARBA" id="ARBA00022729"/>
    </source>
</evidence>
<reference evidence="14 15" key="1">
    <citation type="submission" date="2013-07" db="EMBL/GenBank/DDBJ databases">
        <title>The Genome Sequence of Kwoniella mangroviensis CBS10435.</title>
        <authorList>
            <consortium name="The Broad Institute Genome Sequencing Platform"/>
            <person name="Cuomo C."/>
            <person name="Litvintseva A."/>
            <person name="Chen Y."/>
            <person name="Heitman J."/>
            <person name="Sun S."/>
            <person name="Springer D."/>
            <person name="Dromer F."/>
            <person name="Young S.K."/>
            <person name="Zeng Q."/>
            <person name="Gargeya S."/>
            <person name="Fitzgerald M."/>
            <person name="Abouelleil A."/>
            <person name="Alvarado L."/>
            <person name="Berlin A.M."/>
            <person name="Chapman S.B."/>
            <person name="Dewar J."/>
            <person name="Goldberg J."/>
            <person name="Griggs A."/>
            <person name="Gujja S."/>
            <person name="Hansen M."/>
            <person name="Howarth C."/>
            <person name="Imamovic A."/>
            <person name="Larimer J."/>
            <person name="McCowan C."/>
            <person name="Murphy C."/>
            <person name="Pearson M."/>
            <person name="Priest M."/>
            <person name="Roberts A."/>
            <person name="Saif S."/>
            <person name="Shea T."/>
            <person name="Sykes S."/>
            <person name="Wortman J."/>
            <person name="Nusbaum C."/>
            <person name="Birren B."/>
        </authorList>
    </citation>
    <scope>NUCLEOTIDE SEQUENCE [LARGE SCALE GENOMIC DNA]</scope>
    <source>
        <strain evidence="14 15">CBS 10435</strain>
    </source>
</reference>
<dbReference type="AlphaFoldDB" id="A0A1B9IHB7"/>
<evidence type="ECO:0008006" key="16">
    <source>
        <dbReference type="Google" id="ProtNLM"/>
    </source>
</evidence>
<dbReference type="PROSITE" id="PS51450">
    <property type="entry name" value="LRR"/>
    <property type="match status" value="1"/>
</dbReference>
<keyword evidence="5 13" id="KW-0732">Signal</keyword>
<feature type="compositionally biased region" description="Gly residues" evidence="12">
    <location>
        <begin position="345"/>
        <end position="355"/>
    </location>
</feature>
<feature type="region of interest" description="Disordered" evidence="12">
    <location>
        <begin position="375"/>
        <end position="413"/>
    </location>
</feature>
<dbReference type="PANTHER" id="PTHR48052:SF8">
    <property type="entry name" value="LRR RECEPTOR-LIKE SERINE_THREONINE-PROTEIN KINASE FLS2"/>
    <property type="match status" value="1"/>
</dbReference>
<evidence type="ECO:0000256" key="6">
    <source>
        <dbReference type="ARBA" id="ARBA00022737"/>
    </source>
</evidence>